<comment type="caution">
    <text evidence="1">The sequence shown here is derived from an EMBL/GenBank/DDBJ whole genome shotgun (WGS) entry which is preliminary data.</text>
</comment>
<dbReference type="Proteomes" id="UP000022272">
    <property type="component" value="Unassembled WGS sequence"/>
</dbReference>
<dbReference type="AlphaFoldDB" id="A0A015ZM91"/>
<name>A0A015ZM91_BACFG</name>
<dbReference type="EMBL" id="JGDM01000021">
    <property type="protein sequence ID" value="EXZ45572.1"/>
    <property type="molecule type" value="Genomic_DNA"/>
</dbReference>
<protein>
    <submittedName>
        <fullName evidence="1">Putative heat shock protein 15</fullName>
    </submittedName>
</protein>
<dbReference type="PATRIC" id="fig|1339280.3.peg.1114"/>
<reference evidence="1 2" key="1">
    <citation type="submission" date="2014-02" db="EMBL/GenBank/DDBJ databases">
        <authorList>
            <person name="Sears C."/>
            <person name="Carroll K."/>
            <person name="Sack B.R."/>
            <person name="Qadri F."/>
            <person name="Myers L.L."/>
            <person name="Chung G.-T."/>
            <person name="Escheverria P."/>
            <person name="Fraser C.M."/>
            <person name="Sadzewicz L."/>
            <person name="Shefchek K.A."/>
            <person name="Tallon L."/>
            <person name="Das S.P."/>
            <person name="Daugherty S."/>
            <person name="Mongodin E.F."/>
        </authorList>
    </citation>
    <scope>NUCLEOTIDE SEQUENCE [LARGE SCALE GENOMIC DNA]</scope>
    <source>
        <strain evidence="1 2">2-F-2 #4</strain>
    </source>
</reference>
<keyword evidence="1" id="KW-0346">Stress response</keyword>
<organism evidence="1 2">
    <name type="scientific">Bacteroides fragilis str. 2-F-2 #4</name>
    <dbReference type="NCBI Taxonomy" id="1339280"/>
    <lineage>
        <taxon>Bacteria</taxon>
        <taxon>Pseudomonadati</taxon>
        <taxon>Bacteroidota</taxon>
        <taxon>Bacteroidia</taxon>
        <taxon>Bacteroidales</taxon>
        <taxon>Bacteroidaceae</taxon>
        <taxon>Bacteroides</taxon>
    </lineage>
</organism>
<evidence type="ECO:0000313" key="2">
    <source>
        <dbReference type="Proteomes" id="UP000022272"/>
    </source>
</evidence>
<evidence type="ECO:0000313" key="1">
    <source>
        <dbReference type="EMBL" id="EXZ45572.1"/>
    </source>
</evidence>
<gene>
    <name evidence="1" type="ORF">M076_1150</name>
</gene>
<sequence length="63" mass="7522">MMENVTTPDQYELLEMSKISGFIDRARGTGRPTKKDRRSIEEFTTPEFMDDFDFDFDFEEDNE</sequence>
<proteinExistence type="predicted"/>
<accession>A0A015ZM91</accession>